<dbReference type="Gene3D" id="3.20.20.140">
    <property type="entry name" value="Metal-dependent hydrolases"/>
    <property type="match status" value="1"/>
</dbReference>
<organism evidence="2 3">
    <name type="scientific">Paraconexibacter algicola</name>
    <dbReference type="NCBI Taxonomy" id="2133960"/>
    <lineage>
        <taxon>Bacteria</taxon>
        <taxon>Bacillati</taxon>
        <taxon>Actinomycetota</taxon>
        <taxon>Thermoleophilia</taxon>
        <taxon>Solirubrobacterales</taxon>
        <taxon>Paraconexibacteraceae</taxon>
        <taxon>Paraconexibacter</taxon>
    </lineage>
</organism>
<dbReference type="InterPro" id="IPR032466">
    <property type="entry name" value="Metal_Hydrolase"/>
</dbReference>
<dbReference type="EMBL" id="PYYB01000001">
    <property type="protein sequence ID" value="PTL60095.1"/>
    <property type="molecule type" value="Genomic_DNA"/>
</dbReference>
<dbReference type="OrthoDB" id="8673173at2"/>
<keyword evidence="3" id="KW-1185">Reference proteome</keyword>
<dbReference type="AlphaFoldDB" id="A0A2T4ULL5"/>
<evidence type="ECO:0000313" key="2">
    <source>
        <dbReference type="EMBL" id="PTL60095.1"/>
    </source>
</evidence>
<accession>A0A2T4ULL5</accession>
<gene>
    <name evidence="2" type="ORF">C7Y72_10785</name>
</gene>
<comment type="caution">
    <text evidence="2">The sequence shown here is derived from an EMBL/GenBank/DDBJ whole genome shotgun (WGS) entry which is preliminary data.</text>
</comment>
<protein>
    <recommendedName>
        <fullName evidence="1">Amidohydrolase-related domain-containing protein</fullName>
    </recommendedName>
</protein>
<evidence type="ECO:0000259" key="1">
    <source>
        <dbReference type="Pfam" id="PF04909"/>
    </source>
</evidence>
<dbReference type="RefSeq" id="WP_107568740.1">
    <property type="nucleotide sequence ID" value="NZ_PYYB01000001.1"/>
</dbReference>
<dbReference type="Pfam" id="PF04909">
    <property type="entry name" value="Amidohydro_2"/>
    <property type="match status" value="1"/>
</dbReference>
<dbReference type="SUPFAM" id="SSF51556">
    <property type="entry name" value="Metallo-dependent hydrolases"/>
    <property type="match status" value="1"/>
</dbReference>
<feature type="domain" description="Amidohydrolase-related" evidence="1">
    <location>
        <begin position="54"/>
        <end position="239"/>
    </location>
</feature>
<dbReference type="GO" id="GO:0016787">
    <property type="term" value="F:hydrolase activity"/>
    <property type="evidence" value="ECO:0007669"/>
    <property type="project" value="InterPro"/>
</dbReference>
<dbReference type="InterPro" id="IPR006680">
    <property type="entry name" value="Amidohydro-rel"/>
</dbReference>
<name>A0A2T4ULL5_9ACTN</name>
<evidence type="ECO:0000313" key="3">
    <source>
        <dbReference type="Proteomes" id="UP000240739"/>
    </source>
</evidence>
<dbReference type="Proteomes" id="UP000240739">
    <property type="component" value="Unassembled WGS sequence"/>
</dbReference>
<proteinExistence type="predicted"/>
<sequence length="400" mass="41124">MLIPGAPQDDDLLELHARTLAASVPEGTVWLDAHTHIGQNDPDGVTCTREEVLAGLDRAGHAGAVVFPTHEPDGYAAFNAAVRADAAASGGRLRTLVRVDPGHPDAVEEARAGLEAGAVGVKLHPRSDAFGLPHPTVDALGDLLGEWGVRSGRDPILLFHAGRGIPALGPSAVALAERHPNVRLILAHTGVSDLGLVAEPASRLPNLCFDTSWWQVDDMLQMYATIPPGQIHYASDMPYGGGVFASLALMRCAVQAGHGPDVVAAMAGAQLQRVLDGEPPLDLGPAPGEAVLADDRPLIARLASRRAISYLGIASLGSFHGGPVEEPLSLARLACATDTGDPVLALVDALCERAQERIAAAGSTPAPIGEQARPHLPGHAPGIAALLAAGIVAGTPRAGA</sequence>
<reference evidence="2 3" key="1">
    <citation type="submission" date="2018-03" db="EMBL/GenBank/DDBJ databases">
        <title>Aquarubrobacter algicola gen. nov., sp. nov., a novel actinobacterium isolated from shallow eutrophic lake during the end of cyanobacterial harmful algal blooms.</title>
        <authorList>
            <person name="Chun S.J."/>
        </authorList>
    </citation>
    <scope>NUCLEOTIDE SEQUENCE [LARGE SCALE GENOMIC DNA]</scope>
    <source>
        <strain evidence="2 3">Seoho-28</strain>
    </source>
</reference>